<accession>A0A0F9UCS0</accession>
<comment type="caution">
    <text evidence="1">The sequence shown here is derived from an EMBL/GenBank/DDBJ whole genome shotgun (WGS) entry which is preliminary data.</text>
</comment>
<protein>
    <submittedName>
        <fullName evidence="1">Uncharacterized protein</fullName>
    </submittedName>
</protein>
<evidence type="ECO:0000313" key="1">
    <source>
        <dbReference type="EMBL" id="KKN59046.1"/>
    </source>
</evidence>
<name>A0A0F9UCS0_9ZZZZ</name>
<organism evidence="1">
    <name type="scientific">marine sediment metagenome</name>
    <dbReference type="NCBI Taxonomy" id="412755"/>
    <lineage>
        <taxon>unclassified sequences</taxon>
        <taxon>metagenomes</taxon>
        <taxon>ecological metagenomes</taxon>
    </lineage>
</organism>
<sequence>MGTLKEEAEAYETPKTRNISELERIPVNLQVEEREFTKEDGTTFTVKVVVLNDEDYRVPVSVLKNLKAMVAEKPELKEFKVSKTGEGLKTEYTVIPLD</sequence>
<dbReference type="EMBL" id="LAZR01000741">
    <property type="protein sequence ID" value="KKN59046.1"/>
    <property type="molecule type" value="Genomic_DNA"/>
</dbReference>
<reference evidence="1" key="1">
    <citation type="journal article" date="2015" name="Nature">
        <title>Complex archaea that bridge the gap between prokaryotes and eukaryotes.</title>
        <authorList>
            <person name="Spang A."/>
            <person name="Saw J.H."/>
            <person name="Jorgensen S.L."/>
            <person name="Zaremba-Niedzwiedzka K."/>
            <person name="Martijn J."/>
            <person name="Lind A.E."/>
            <person name="van Eijk R."/>
            <person name="Schleper C."/>
            <person name="Guy L."/>
            <person name="Ettema T.J."/>
        </authorList>
    </citation>
    <scope>NUCLEOTIDE SEQUENCE</scope>
</reference>
<gene>
    <name evidence="1" type="ORF">LCGC14_0546010</name>
</gene>
<proteinExistence type="predicted"/>
<dbReference type="AlphaFoldDB" id="A0A0F9UCS0"/>